<proteinExistence type="predicted"/>
<dbReference type="EMBL" id="CM011680">
    <property type="protein sequence ID" value="TMS17833.1"/>
    <property type="molecule type" value="Genomic_DNA"/>
</dbReference>
<evidence type="ECO:0000313" key="1">
    <source>
        <dbReference type="EMBL" id="TMS17833.1"/>
    </source>
</evidence>
<evidence type="ECO:0000313" key="2">
    <source>
        <dbReference type="Proteomes" id="UP000793456"/>
    </source>
</evidence>
<keyword evidence="2" id="KW-1185">Reference proteome</keyword>
<accession>A0ACD3REG6</accession>
<organism evidence="1 2">
    <name type="scientific">Larimichthys crocea</name>
    <name type="common">Large yellow croaker</name>
    <name type="synonym">Pseudosciaena crocea</name>
    <dbReference type="NCBI Taxonomy" id="215358"/>
    <lineage>
        <taxon>Eukaryota</taxon>
        <taxon>Metazoa</taxon>
        <taxon>Chordata</taxon>
        <taxon>Craniata</taxon>
        <taxon>Vertebrata</taxon>
        <taxon>Euteleostomi</taxon>
        <taxon>Actinopterygii</taxon>
        <taxon>Neopterygii</taxon>
        <taxon>Teleostei</taxon>
        <taxon>Neoteleostei</taxon>
        <taxon>Acanthomorphata</taxon>
        <taxon>Eupercaria</taxon>
        <taxon>Sciaenidae</taxon>
        <taxon>Larimichthys</taxon>
    </lineage>
</organism>
<reference evidence="1" key="1">
    <citation type="submission" date="2018-11" db="EMBL/GenBank/DDBJ databases">
        <title>The sequence and de novo assembly of Larimichthys crocea genome using PacBio and Hi-C technologies.</title>
        <authorList>
            <person name="Xu P."/>
            <person name="Chen B."/>
            <person name="Zhou Z."/>
            <person name="Ke Q."/>
            <person name="Wu Y."/>
            <person name="Bai H."/>
            <person name="Pu F."/>
        </authorList>
    </citation>
    <scope>NUCLEOTIDE SEQUENCE</scope>
    <source>
        <tissue evidence="1">Muscle</tissue>
    </source>
</reference>
<name>A0ACD3REG6_LARCR</name>
<protein>
    <submittedName>
        <fullName evidence="1">Uncharacterized protein</fullName>
    </submittedName>
</protein>
<comment type="caution">
    <text evidence="1">The sequence shown here is derived from an EMBL/GenBank/DDBJ whole genome shotgun (WGS) entry which is preliminary data.</text>
</comment>
<dbReference type="Proteomes" id="UP000793456">
    <property type="component" value="Chromosome VII"/>
</dbReference>
<gene>
    <name evidence="1" type="ORF">E3U43_001902</name>
</gene>
<sequence length="169" mass="19210">MDYLPLSEFTEPLRFWPAIDSALRAAACTRRVQVRLLVSCWAHSPGAMFTFLQSLLVLNRPPLNCDIDVKVFKVPSTREQMKIPFARVNHAKFMVTDRVVYIGTSNWSENYFTQTAGVGLVVNQTGSEVKAGQQTLQSQAEELFHRDWSYQYATPLSVDDVEVCPRGRH</sequence>